<dbReference type="SUPFAM" id="SSF56784">
    <property type="entry name" value="HAD-like"/>
    <property type="match status" value="1"/>
</dbReference>
<dbReference type="Proteomes" id="UP000539111">
    <property type="component" value="Unassembled WGS sequence"/>
</dbReference>
<dbReference type="UniPathway" id="UPA00299"/>
<dbReference type="AlphaFoldDB" id="A0A7Z0A9R3"/>
<comment type="function">
    <text evidence="2 3">Removes the phosphate from trehalose 6-phosphate to produce free trehalose.</text>
</comment>
<comment type="cofactor">
    <cofactor evidence="3">
        <name>Mg(2+)</name>
        <dbReference type="ChEBI" id="CHEBI:18420"/>
    </cofactor>
</comment>
<accession>A0A7Z0A9R3</accession>
<name>A0A7Z0A9R3_9MICO</name>
<dbReference type="NCBIfam" id="TIGR00685">
    <property type="entry name" value="T6PP"/>
    <property type="match status" value="1"/>
</dbReference>
<dbReference type="InterPro" id="IPR044651">
    <property type="entry name" value="OTSB-like"/>
</dbReference>
<evidence type="ECO:0000256" key="1">
    <source>
        <dbReference type="ARBA" id="ARBA00022801"/>
    </source>
</evidence>
<dbReference type="GO" id="GO:0005992">
    <property type="term" value="P:trehalose biosynthetic process"/>
    <property type="evidence" value="ECO:0007669"/>
    <property type="project" value="UniProtKB-UniPathway"/>
</dbReference>
<dbReference type="GO" id="GO:0004805">
    <property type="term" value="F:trehalose-phosphatase activity"/>
    <property type="evidence" value="ECO:0007669"/>
    <property type="project" value="UniProtKB-EC"/>
</dbReference>
<dbReference type="GO" id="GO:0046872">
    <property type="term" value="F:metal ion binding"/>
    <property type="evidence" value="ECO:0007669"/>
    <property type="project" value="UniProtKB-KW"/>
</dbReference>
<keyword evidence="1 3" id="KW-0378">Hydrolase</keyword>
<dbReference type="RefSeq" id="WP_179425017.1">
    <property type="nucleotide sequence ID" value="NZ_JACBZP010000001.1"/>
</dbReference>
<comment type="pathway">
    <text evidence="3">Glycan biosynthesis; trehalose biosynthesis.</text>
</comment>
<evidence type="ECO:0000313" key="4">
    <source>
        <dbReference type="EMBL" id="NYI65960.1"/>
    </source>
</evidence>
<sequence length="266" mass="28296">MTPVPRQLHDALPRFAARDRILVALDFDGTLSPFVDDPQAAAPLPGSVQALRELAAIPGVFIGYISGRPVADLSRRVQPPDGAMFVGSHGAEIDLGAGKTAWIALDDAEAAELADLRADLARELAEVPGIRLEDKPAGVVVHFRQAADAHGGLAVDAARRVHVRHPRAKMTDGHQVVEFALRHASKGDGIAVLRDHVRPDALLFVGDDTTDEDGFAVLGPDDVSVKVGGGESLAQFRVGTPQDVESLLSDLLTLRREVDRCSVTGR</sequence>
<comment type="similarity">
    <text evidence="3">Belongs to the trehalose phosphatase family.</text>
</comment>
<organism evidence="4 5">
    <name type="scientific">Spelaeicoccus albus</name>
    <dbReference type="NCBI Taxonomy" id="1280376"/>
    <lineage>
        <taxon>Bacteria</taxon>
        <taxon>Bacillati</taxon>
        <taxon>Actinomycetota</taxon>
        <taxon>Actinomycetes</taxon>
        <taxon>Micrococcales</taxon>
        <taxon>Brevibacteriaceae</taxon>
        <taxon>Spelaeicoccus</taxon>
    </lineage>
</organism>
<comment type="catalytic activity">
    <reaction evidence="3">
        <text>alpha,alpha-trehalose 6-phosphate + H2O = alpha,alpha-trehalose + phosphate</text>
        <dbReference type="Rhea" id="RHEA:23420"/>
        <dbReference type="ChEBI" id="CHEBI:15377"/>
        <dbReference type="ChEBI" id="CHEBI:16551"/>
        <dbReference type="ChEBI" id="CHEBI:43474"/>
        <dbReference type="ChEBI" id="CHEBI:58429"/>
        <dbReference type="EC" id="3.1.3.12"/>
    </reaction>
</comment>
<dbReference type="InterPro" id="IPR003337">
    <property type="entry name" value="Trehalose_PPase"/>
</dbReference>
<dbReference type="EC" id="3.1.3.12" evidence="3"/>
<dbReference type="InterPro" id="IPR023214">
    <property type="entry name" value="HAD_sf"/>
</dbReference>
<dbReference type="Gene3D" id="3.30.70.1020">
    <property type="entry name" value="Trehalose-6-phosphate phosphatase related protein, domain 2"/>
    <property type="match status" value="1"/>
</dbReference>
<evidence type="ECO:0000256" key="3">
    <source>
        <dbReference type="RuleBase" id="RU361117"/>
    </source>
</evidence>
<keyword evidence="5" id="KW-1185">Reference proteome</keyword>
<dbReference type="EMBL" id="JACBZP010000001">
    <property type="protein sequence ID" value="NYI65960.1"/>
    <property type="molecule type" value="Genomic_DNA"/>
</dbReference>
<gene>
    <name evidence="4" type="ORF">BJY26_000266</name>
</gene>
<dbReference type="Gene3D" id="3.40.50.1000">
    <property type="entry name" value="HAD superfamily/HAD-like"/>
    <property type="match status" value="1"/>
</dbReference>
<proteinExistence type="inferred from homology"/>
<keyword evidence="3" id="KW-0479">Metal-binding</keyword>
<keyword evidence="3" id="KW-0460">Magnesium</keyword>
<reference evidence="4 5" key="1">
    <citation type="submission" date="2020-07" db="EMBL/GenBank/DDBJ databases">
        <title>Sequencing the genomes of 1000 actinobacteria strains.</title>
        <authorList>
            <person name="Klenk H.-P."/>
        </authorList>
    </citation>
    <scope>NUCLEOTIDE SEQUENCE [LARGE SCALE GENOMIC DNA]</scope>
    <source>
        <strain evidence="4 5">DSM 26341</strain>
    </source>
</reference>
<dbReference type="PANTHER" id="PTHR43768">
    <property type="entry name" value="TREHALOSE 6-PHOSPHATE PHOSPHATASE"/>
    <property type="match status" value="1"/>
</dbReference>
<dbReference type="PANTHER" id="PTHR43768:SF3">
    <property type="entry name" value="TREHALOSE 6-PHOSPHATE PHOSPHATASE"/>
    <property type="match status" value="1"/>
</dbReference>
<comment type="caution">
    <text evidence="4">The sequence shown here is derived from an EMBL/GenBank/DDBJ whole genome shotgun (WGS) entry which is preliminary data.</text>
</comment>
<protein>
    <recommendedName>
        <fullName evidence="3">Trehalose 6-phosphate phosphatase</fullName>
        <ecNumber evidence="3">3.1.3.12</ecNumber>
    </recommendedName>
</protein>
<dbReference type="Pfam" id="PF02358">
    <property type="entry name" value="Trehalose_PPase"/>
    <property type="match status" value="1"/>
</dbReference>
<dbReference type="InterPro" id="IPR036412">
    <property type="entry name" value="HAD-like_sf"/>
</dbReference>
<evidence type="ECO:0000256" key="2">
    <source>
        <dbReference type="ARBA" id="ARBA00024179"/>
    </source>
</evidence>
<evidence type="ECO:0000313" key="5">
    <source>
        <dbReference type="Proteomes" id="UP000539111"/>
    </source>
</evidence>